<dbReference type="OrthoDB" id="850042at2"/>
<dbReference type="EMBL" id="FTNM01000002">
    <property type="protein sequence ID" value="SIR00538.1"/>
    <property type="molecule type" value="Genomic_DNA"/>
</dbReference>
<dbReference type="AlphaFoldDB" id="A0A1N6XDV9"/>
<evidence type="ECO:0000313" key="1">
    <source>
        <dbReference type="EMBL" id="SIR00538.1"/>
    </source>
</evidence>
<dbReference type="RefSeq" id="WP_076422017.1">
    <property type="nucleotide sequence ID" value="NZ_FTNM01000002.1"/>
</dbReference>
<evidence type="ECO:0000313" key="2">
    <source>
        <dbReference type="Proteomes" id="UP000185924"/>
    </source>
</evidence>
<proteinExistence type="predicted"/>
<protein>
    <recommendedName>
        <fullName evidence="3">SpoIIAA-like</fullName>
    </recommendedName>
</protein>
<organism evidence="1 2">
    <name type="scientific">Pontibacter lucknowensis</name>
    <dbReference type="NCBI Taxonomy" id="1077936"/>
    <lineage>
        <taxon>Bacteria</taxon>
        <taxon>Pseudomonadati</taxon>
        <taxon>Bacteroidota</taxon>
        <taxon>Cytophagia</taxon>
        <taxon>Cytophagales</taxon>
        <taxon>Hymenobacteraceae</taxon>
        <taxon>Pontibacter</taxon>
    </lineage>
</organism>
<evidence type="ECO:0008006" key="3">
    <source>
        <dbReference type="Google" id="ProtNLM"/>
    </source>
</evidence>
<dbReference type="Proteomes" id="UP000185924">
    <property type="component" value="Unassembled WGS sequence"/>
</dbReference>
<accession>A0A1N6XDV9</accession>
<keyword evidence="2" id="KW-1185">Reference proteome</keyword>
<gene>
    <name evidence="1" type="ORF">SAMN05421545_2086</name>
</gene>
<reference evidence="2" key="1">
    <citation type="submission" date="2017-01" db="EMBL/GenBank/DDBJ databases">
        <authorList>
            <person name="Varghese N."/>
            <person name="Submissions S."/>
        </authorList>
    </citation>
    <scope>NUCLEOTIDE SEQUENCE [LARGE SCALE GENOMIC DNA]</scope>
    <source>
        <strain evidence="2">DM9</strain>
    </source>
</reference>
<sequence length="336" mass="38438">MSISFLNFSTPQYAGNRSPYPTADQQETDILSVRFCPQLKLLCCKWERSTTSAELRQSIRLLARAVAILKAELLLVEIPVQYHVTSEDRQWAKKFMCDALQYTSIRRVARVVPTQEQNNLVREAILTLGEMPYEANMFDDREEGLRWLLGDDYKAVSGEEFIRVPLHFNLKMIRSGLKDRGQATVAVAPAQSGNLTSMPDPLPDLITIETDFVSIMLDKAKSTMNIRWKKTPQSRQYRYGMLKAARALMEHRLERLLLNNQRLGVLTLEDQGWLISTAQQLLPKLNLRKLAVITSADALQQMSSENIGKKLKQAALNHQAHYFMAEEDALEWLRVD</sequence>
<name>A0A1N6XDV9_9BACT</name>